<feature type="region of interest" description="Disordered" evidence="8">
    <location>
        <begin position="1693"/>
        <end position="1824"/>
    </location>
</feature>
<sequence>MSGPAGAGHANGSTANFAGLVSNLVKQKKKEDKETGKSNGENGAGLEDTGPSKGLPATGLKKNTKEWQEANGNSNSNSNNDHDDDDASSVSSSSSIPDNATGEDDARRQEEQANEQEGPEGNGPGKHEKSLPNGNGYHDGENHEITESPVEEEAPTQSSRSFTRSEPFPEQMQNGHDHDHEKGRGRENGVSKKMAALTIHKDSHDIDPEERADRRDSERERKMTDELGRRPDAMAGVKDEEGPSSRNEIVLDPRISHMHYHQRREPTVEGLKLGPILKVTADGEGEFPPGETPLPSRQVSREPAPVAPSPSRQSSNDRDKPSRPHSHARSSNDLESYERGMSDTLEEGTWRNAMSGPQSRTNSEDRNPNANAKGKRRSVNTRFSSFRDIHEYNSNGEEGEGSSPDSPTHEHAQKLWSMLRNRVIPSKSTSTGSTAPTPGKVSALSPTVIASIPVTTELFAGQLPVMIMKTWLDRDEDGHRAVPVLLGNLRFRVGDSVGLRPGGETGKEMFKLECEYGDGAVKWVIYRELRDFLSLHAHYKAANFGTSVAGLRSSRRVEIPDFPRMSIPYLNKLGGNQQSSASQGKNQGSTNEKERDKPHKPVGKAEYAQASRDALQQYLVELIRAVIFRPESNRLCKFFELSALTLQLAPRGGFQGKAGFLKIPDWNASRRANQPGLAPTTWAAHRKPKWFIVRDSYFVATDGPESVDYYDVFLLDADFTIERPKRYYRTGLHMLTSHGPSKHVLKHKSSNDVISNARDGDNPNDIDLDNPFNRELIIASGEGKGSKGQSMHDEGEHHASQHTFTIGNSQRRMKLVAKNARQMHQFIVSMERIAAQCIWTHRNRFDSFAPLRVNVAAQWLVDGRDYFWNLSRAINMAKDRIYIHDWWISPELYLRRPGDERYRLDNLLKRKAEDGVKVFIIIYNEVSDKTTPVDSLYTKRTLTGLHPNIMVQRSPSHFQTGTFYWSHHEKLCVIDETIAFMGGLDLCYGRWDTSQHILIDDEHTSPDGPDGPVWRGKDYANERVMEYSSLDKPFEDMFDRSKVPRMPWHDVGLQIIGQPARDLCRHFVQRWNLLIRTKNHKRQMPFLLPAADFTERELQDLKLQGTCEVQICRSVGPWSLGTLTKIEHSIQNAYVKSIELSEHFVYIENQFFITSTVVDGVRIENSIGDALVNRIIRAHREETPWKACIVIPLLPGYTYPIDAGEASSVRLILECQNRTISRGTNSIFSRLRKEGIDPDEYITFFSLRGWAKFKSGVLTTEQVYIHGKTMIVDDRLVLCGSANINERSQRGDRDSELLAVIRDTDMIDGTMAGKPFKVGRFAHTLRVRLMREHVGVDVDSIDEDQLMSREPVAPADEVETWDPDHEQDSDDDTTSGITKIKARTARDRLMQTFHSGVTSVSKGMSENAISNVRKAADKVIHPISTVVGGDTVAHHMMDNGDPEERADFDPTQEGAQTAGFASSMVPTLEEKTIYERRPSVTHANGKPLFDVLEESEGGHGTTSDGHGREHGNEEVSEKDMEEAKVPERAKKDDLISDDNPSAKKSGAPKIMSKPDETELYGTTANTFIPDELASDKDKKAKKDKNEEGKMEQGQPREKEVPEAIQARKTLRKHLNAKVQLSPWNMPTPTPKINPNRFHDPLDETFWKDMWVAVAVHNTEIFRKVFRCIPDDLVTSWAQYKAFANHAEKFNKTPEDIAAPGHDEPVKVTHDGPGTHGAGGGGSGGGQVEDGDCNGGDGGGSTKGHKSETRESDVVDGKPKNKHIRESSGKSPKMDDSPKSKSPNSPNSPSTASPNPVPEGVNVGGGSGSATGAERKPSSADEAWAEWERDEMEELLGEIRGHLVIYPTRFLEAEDLANNFLFNSDKILPLPIYD</sequence>
<comment type="similarity">
    <text evidence="2 7">Belongs to the phospholipase D family.</text>
</comment>
<reference evidence="10" key="1">
    <citation type="submission" date="2013-07" db="EMBL/GenBank/DDBJ databases">
        <authorList>
            <consortium name="The Broad Institute Genome Sequencing Platform"/>
            <person name="Cuomo C."/>
            <person name="Litvintseva A."/>
            <person name="Chen Y."/>
            <person name="Heitman J."/>
            <person name="Sun S."/>
            <person name="Springer D."/>
            <person name="Dromer F."/>
            <person name="Young S.K."/>
            <person name="Zeng Q."/>
            <person name="Gargeya S."/>
            <person name="Fitzgerald M."/>
            <person name="Abouelleil A."/>
            <person name="Alvarado L."/>
            <person name="Berlin A.M."/>
            <person name="Chapman S.B."/>
            <person name="Dewar J."/>
            <person name="Goldberg J."/>
            <person name="Griggs A."/>
            <person name="Gujja S."/>
            <person name="Hansen M."/>
            <person name="Howarth C."/>
            <person name="Imamovic A."/>
            <person name="Larimer J."/>
            <person name="McCowan C."/>
            <person name="Murphy C."/>
            <person name="Pearson M."/>
            <person name="Priest M."/>
            <person name="Roberts A."/>
            <person name="Saif S."/>
            <person name="Shea T."/>
            <person name="Sykes S."/>
            <person name="Wortman J."/>
            <person name="Nusbaum C."/>
            <person name="Birren B."/>
        </authorList>
    </citation>
    <scope>NUCLEOTIDE SEQUENCE</scope>
    <source>
        <strain evidence="10">CBS 10117</strain>
    </source>
</reference>
<feature type="compositionally biased region" description="Basic and acidic residues" evidence="8">
    <location>
        <begin position="1505"/>
        <end position="1534"/>
    </location>
</feature>
<evidence type="ECO:0000256" key="7">
    <source>
        <dbReference type="PIRNR" id="PIRNR009376"/>
    </source>
</evidence>
<proteinExistence type="inferred from homology"/>
<keyword evidence="5 7" id="KW-0442">Lipid degradation</keyword>
<dbReference type="EMBL" id="CP144535">
    <property type="protein sequence ID" value="WWC62341.1"/>
    <property type="molecule type" value="Genomic_DNA"/>
</dbReference>
<feature type="region of interest" description="Disordered" evidence="8">
    <location>
        <begin position="573"/>
        <end position="606"/>
    </location>
</feature>
<feature type="compositionally biased region" description="Acidic residues" evidence="8">
    <location>
        <begin position="1356"/>
        <end position="1373"/>
    </location>
</feature>
<evidence type="ECO:0000259" key="9">
    <source>
        <dbReference type="PROSITE" id="PS50035"/>
    </source>
</evidence>
<feature type="domain" description="PLD phosphodiesterase" evidence="9">
    <location>
        <begin position="963"/>
        <end position="990"/>
    </location>
</feature>
<evidence type="ECO:0000256" key="1">
    <source>
        <dbReference type="ARBA" id="ARBA00000798"/>
    </source>
</evidence>
<evidence type="ECO:0000313" key="11">
    <source>
        <dbReference type="Proteomes" id="UP000078595"/>
    </source>
</evidence>
<feature type="compositionally biased region" description="Basic and acidic residues" evidence="8">
    <location>
        <begin position="330"/>
        <end position="341"/>
    </location>
</feature>
<dbReference type="CDD" id="cd09141">
    <property type="entry name" value="PLDc_vPLD1_2_yPLD_like_2"/>
    <property type="match status" value="1"/>
</dbReference>
<dbReference type="EC" id="3.1.4.4" evidence="7"/>
<dbReference type="FunFam" id="3.30.870.10:FF:000011">
    <property type="entry name" value="Phospholipase"/>
    <property type="match status" value="1"/>
</dbReference>
<keyword evidence="3" id="KW-0677">Repeat</keyword>
<dbReference type="Gene3D" id="3.30.870.10">
    <property type="entry name" value="Endonuclease Chain A"/>
    <property type="match status" value="2"/>
</dbReference>
<feature type="compositionally biased region" description="Low complexity" evidence="8">
    <location>
        <begin position="1779"/>
        <end position="1800"/>
    </location>
</feature>
<organism evidence="10 11">
    <name type="scientific">Kwoniella dejecticola CBS 10117</name>
    <dbReference type="NCBI Taxonomy" id="1296121"/>
    <lineage>
        <taxon>Eukaryota</taxon>
        <taxon>Fungi</taxon>
        <taxon>Dikarya</taxon>
        <taxon>Basidiomycota</taxon>
        <taxon>Agaricomycotina</taxon>
        <taxon>Tremellomycetes</taxon>
        <taxon>Tremellales</taxon>
        <taxon>Cryptococcaceae</taxon>
        <taxon>Kwoniella</taxon>
    </lineage>
</organism>
<dbReference type="PANTHER" id="PTHR18896">
    <property type="entry name" value="PHOSPHOLIPASE D"/>
    <property type="match status" value="1"/>
</dbReference>
<feature type="region of interest" description="Disordered" evidence="8">
    <location>
        <begin position="1492"/>
        <end position="1600"/>
    </location>
</feature>
<dbReference type="Pfam" id="PF13091">
    <property type="entry name" value="PLDc_2"/>
    <property type="match status" value="1"/>
</dbReference>
<dbReference type="InterPro" id="IPR016555">
    <property type="entry name" value="PLipase_D_euk"/>
</dbReference>
<keyword evidence="11" id="KW-1185">Reference proteome</keyword>
<dbReference type="PANTHER" id="PTHR18896:SF76">
    <property type="entry name" value="PHOSPHOLIPASE"/>
    <property type="match status" value="1"/>
</dbReference>
<dbReference type="KEGG" id="kdj:28969316"/>
<keyword evidence="6" id="KW-0443">Lipid metabolism</keyword>
<feature type="compositionally biased region" description="Gly residues" evidence="8">
    <location>
        <begin position="1713"/>
        <end position="1741"/>
    </location>
</feature>
<feature type="compositionally biased region" description="Basic and acidic residues" evidence="8">
    <location>
        <begin position="1693"/>
        <end position="1709"/>
    </location>
</feature>
<feature type="compositionally biased region" description="Basic and acidic residues" evidence="8">
    <location>
        <begin position="199"/>
        <end position="255"/>
    </location>
</feature>
<dbReference type="InterPro" id="IPR015679">
    <property type="entry name" value="PLipase_D_fam"/>
</dbReference>
<name>A0AAJ8MGB5_9TREE</name>
<dbReference type="GO" id="GO:0009395">
    <property type="term" value="P:phospholipid catabolic process"/>
    <property type="evidence" value="ECO:0007669"/>
    <property type="project" value="TreeGrafter"/>
</dbReference>
<dbReference type="PIRSF" id="PIRSF009376">
    <property type="entry name" value="Phospholipase_D_euk"/>
    <property type="match status" value="1"/>
</dbReference>
<evidence type="ECO:0000256" key="5">
    <source>
        <dbReference type="ARBA" id="ARBA00022963"/>
    </source>
</evidence>
<dbReference type="InterPro" id="IPR025202">
    <property type="entry name" value="PLD-like_dom"/>
</dbReference>
<feature type="compositionally biased region" description="Low complexity" evidence="8">
    <location>
        <begin position="88"/>
        <end position="99"/>
    </location>
</feature>
<dbReference type="RefSeq" id="XP_065825138.1">
    <property type="nucleotide sequence ID" value="XM_065969066.1"/>
</dbReference>
<gene>
    <name evidence="10" type="ORF">I303_104937</name>
</gene>
<keyword evidence="4 7" id="KW-0378">Hydrolase</keyword>
<feature type="compositionally biased region" description="Basic and acidic residues" evidence="8">
    <location>
        <begin position="1744"/>
        <end position="1778"/>
    </location>
</feature>
<evidence type="ECO:0000313" key="10">
    <source>
        <dbReference type="EMBL" id="WWC62341.1"/>
    </source>
</evidence>
<evidence type="ECO:0000256" key="2">
    <source>
        <dbReference type="ARBA" id="ARBA00008664"/>
    </source>
</evidence>
<dbReference type="InterPro" id="IPR036871">
    <property type="entry name" value="PX_dom_sf"/>
</dbReference>
<reference evidence="10" key="2">
    <citation type="submission" date="2024-02" db="EMBL/GenBank/DDBJ databases">
        <title>Comparative genomics of Cryptococcus and Kwoniella reveals pathogenesis evolution and contrasting modes of karyotype evolution via chromosome fusion or intercentromeric recombination.</title>
        <authorList>
            <person name="Coelho M.A."/>
            <person name="David-Palma M."/>
            <person name="Shea T."/>
            <person name="Bowers K."/>
            <person name="McGinley-Smith S."/>
            <person name="Mohammad A.W."/>
            <person name="Gnirke A."/>
            <person name="Yurkov A.M."/>
            <person name="Nowrousian M."/>
            <person name="Sun S."/>
            <person name="Cuomo C.A."/>
            <person name="Heitman J."/>
        </authorList>
    </citation>
    <scope>NUCLEOTIDE SEQUENCE</scope>
    <source>
        <strain evidence="10">CBS 10117</strain>
    </source>
</reference>
<feature type="domain" description="PLD phosphodiesterase" evidence="9">
    <location>
        <begin position="1261"/>
        <end position="1288"/>
    </location>
</feature>
<dbReference type="InterPro" id="IPR001736">
    <property type="entry name" value="PLipase_D/transphosphatidylase"/>
</dbReference>
<dbReference type="GeneID" id="28969316"/>
<evidence type="ECO:0000256" key="3">
    <source>
        <dbReference type="ARBA" id="ARBA00022737"/>
    </source>
</evidence>
<evidence type="ECO:0000256" key="4">
    <source>
        <dbReference type="ARBA" id="ARBA00022801"/>
    </source>
</evidence>
<feature type="compositionally biased region" description="Polar residues" evidence="8">
    <location>
        <begin position="155"/>
        <end position="164"/>
    </location>
</feature>
<evidence type="ECO:0000256" key="6">
    <source>
        <dbReference type="ARBA" id="ARBA00023098"/>
    </source>
</evidence>
<dbReference type="Pfam" id="PF00614">
    <property type="entry name" value="PLDc"/>
    <property type="match status" value="1"/>
</dbReference>
<dbReference type="SMART" id="SM00155">
    <property type="entry name" value="PLDc"/>
    <property type="match status" value="2"/>
</dbReference>
<dbReference type="CDD" id="cd09138">
    <property type="entry name" value="PLDc_vPLD1_2_yPLD_like_1"/>
    <property type="match status" value="1"/>
</dbReference>
<dbReference type="GO" id="GO:0035091">
    <property type="term" value="F:phosphatidylinositol binding"/>
    <property type="evidence" value="ECO:0007669"/>
    <property type="project" value="InterPro"/>
</dbReference>
<dbReference type="SUPFAM" id="SSF56024">
    <property type="entry name" value="Phospholipase D/nuclease"/>
    <property type="match status" value="2"/>
</dbReference>
<feature type="compositionally biased region" description="Polar residues" evidence="8">
    <location>
        <begin position="574"/>
        <end position="590"/>
    </location>
</feature>
<dbReference type="PROSITE" id="PS50035">
    <property type="entry name" value="PLD"/>
    <property type="match status" value="2"/>
</dbReference>
<comment type="catalytic activity">
    <reaction evidence="1 7">
        <text>a 1,2-diacyl-sn-glycero-3-phosphocholine + H2O = a 1,2-diacyl-sn-glycero-3-phosphate + choline + H(+)</text>
        <dbReference type="Rhea" id="RHEA:14445"/>
        <dbReference type="ChEBI" id="CHEBI:15354"/>
        <dbReference type="ChEBI" id="CHEBI:15377"/>
        <dbReference type="ChEBI" id="CHEBI:15378"/>
        <dbReference type="ChEBI" id="CHEBI:57643"/>
        <dbReference type="ChEBI" id="CHEBI:58608"/>
        <dbReference type="EC" id="3.1.4.4"/>
    </reaction>
</comment>
<feature type="region of interest" description="Disordered" evidence="8">
    <location>
        <begin position="1353"/>
        <end position="1375"/>
    </location>
</feature>
<feature type="compositionally biased region" description="Basic and acidic residues" evidence="8">
    <location>
        <begin position="175"/>
        <end position="190"/>
    </location>
</feature>
<protein>
    <recommendedName>
        <fullName evidence="7">Phospholipase</fullName>
        <ecNumber evidence="7">3.1.4.4</ecNumber>
    </recommendedName>
</protein>
<dbReference type="Proteomes" id="UP000078595">
    <property type="component" value="Chromosome 6"/>
</dbReference>
<dbReference type="Gene3D" id="3.30.1520.10">
    <property type="entry name" value="Phox-like domain"/>
    <property type="match status" value="1"/>
</dbReference>
<dbReference type="GO" id="GO:0004630">
    <property type="term" value="F:phospholipase D activity"/>
    <property type="evidence" value="ECO:0007669"/>
    <property type="project" value="UniProtKB-EC"/>
</dbReference>
<accession>A0AAJ8MGB5</accession>
<feature type="region of interest" description="Disordered" evidence="8">
    <location>
        <begin position="23"/>
        <end position="412"/>
    </location>
</feature>
<feature type="compositionally biased region" description="Basic and acidic residues" evidence="8">
    <location>
        <begin position="1573"/>
        <end position="1600"/>
    </location>
</feature>
<dbReference type="CDD" id="cd01254">
    <property type="entry name" value="PH_PLD"/>
    <property type="match status" value="1"/>
</dbReference>
<evidence type="ECO:0000256" key="8">
    <source>
        <dbReference type="SAM" id="MobiDB-lite"/>
    </source>
</evidence>